<evidence type="ECO:0000313" key="2">
    <source>
        <dbReference type="Proteomes" id="UP000051672"/>
    </source>
</evidence>
<dbReference type="Proteomes" id="UP000051672">
    <property type="component" value="Unassembled WGS sequence"/>
</dbReference>
<dbReference type="AlphaFoldDB" id="A0A0R2AWF7"/>
<sequence length="269" mass="28863">MEPYLIISDVDGTLSIDHKHVSAPTVKVLQTLIAQGHQFYVATGRMYVLAEDMAKQVSDKAQVIASNGAVYDFGGGRIHHLLGAPALQQVLQVTNQTGLAAFYFSDDTIYYTQDPTPEVEKAMYAFAPDDVTIAVQQIPAAELVTHADTITNGFILGINNPEGLAKTMMLLAAGNFVHLSASNHDNIELIPKQVDKATAVKELQAKTGISAAHTIVFGDGMNDMGMLQEAGVSVAMGNAVDAVKDVARYQTTSNLDDGVAKFLTDYFNL</sequence>
<dbReference type="EMBL" id="AYZQ01000005">
    <property type="protein sequence ID" value="KRM71328.1"/>
    <property type="molecule type" value="Genomic_DNA"/>
</dbReference>
<protein>
    <submittedName>
        <fullName evidence="1">Hydrolase of the HAD superfamily protein</fullName>
    </submittedName>
</protein>
<comment type="caution">
    <text evidence="1">The sequence shown here is derived from an EMBL/GenBank/DDBJ whole genome shotgun (WGS) entry which is preliminary data.</text>
</comment>
<keyword evidence="2" id="KW-1185">Reference proteome</keyword>
<evidence type="ECO:0000313" key="1">
    <source>
        <dbReference type="EMBL" id="KRM71328.1"/>
    </source>
</evidence>
<dbReference type="GO" id="GO:0016791">
    <property type="term" value="F:phosphatase activity"/>
    <property type="evidence" value="ECO:0007669"/>
    <property type="project" value="TreeGrafter"/>
</dbReference>
<dbReference type="PROSITE" id="PS01229">
    <property type="entry name" value="COF_2"/>
    <property type="match status" value="1"/>
</dbReference>
<dbReference type="GO" id="GO:0005829">
    <property type="term" value="C:cytosol"/>
    <property type="evidence" value="ECO:0007669"/>
    <property type="project" value="TreeGrafter"/>
</dbReference>
<dbReference type="PATRIC" id="fig|1423727.3.peg.1833"/>
<dbReference type="SFLD" id="SFLDG01140">
    <property type="entry name" value="C2.B:_Phosphomannomutase_and_P"/>
    <property type="match status" value="1"/>
</dbReference>
<dbReference type="InterPro" id="IPR036412">
    <property type="entry name" value="HAD-like_sf"/>
</dbReference>
<name>A0A0R2AWF7_9LACO</name>
<dbReference type="PANTHER" id="PTHR10000:SF23">
    <property type="entry name" value="5-AMINO-6-(5-PHOSPHO-D-RIBITYLAMINO)URACIL PHOSPHATASE YITU"/>
    <property type="match status" value="1"/>
</dbReference>
<dbReference type="InterPro" id="IPR006379">
    <property type="entry name" value="HAD-SF_hydro_IIB"/>
</dbReference>
<dbReference type="Gene3D" id="3.40.50.1000">
    <property type="entry name" value="HAD superfamily/HAD-like"/>
    <property type="match status" value="1"/>
</dbReference>
<organism evidence="1 2">
    <name type="scientific">Lacticaseibacillus brantae DSM 23927</name>
    <dbReference type="NCBI Taxonomy" id="1423727"/>
    <lineage>
        <taxon>Bacteria</taxon>
        <taxon>Bacillati</taxon>
        <taxon>Bacillota</taxon>
        <taxon>Bacilli</taxon>
        <taxon>Lactobacillales</taxon>
        <taxon>Lactobacillaceae</taxon>
        <taxon>Lacticaseibacillus</taxon>
    </lineage>
</organism>
<dbReference type="GO" id="GO:0000287">
    <property type="term" value="F:magnesium ion binding"/>
    <property type="evidence" value="ECO:0007669"/>
    <property type="project" value="TreeGrafter"/>
</dbReference>
<dbReference type="InterPro" id="IPR000150">
    <property type="entry name" value="Cof"/>
</dbReference>
<proteinExistence type="predicted"/>
<dbReference type="STRING" id="1423727.FC34_GL001808"/>
<dbReference type="SFLD" id="SFLDS00003">
    <property type="entry name" value="Haloacid_Dehalogenase"/>
    <property type="match status" value="1"/>
</dbReference>
<dbReference type="OrthoDB" id="9806027at2"/>
<dbReference type="Pfam" id="PF08282">
    <property type="entry name" value="Hydrolase_3"/>
    <property type="match status" value="1"/>
</dbReference>
<reference evidence="1 2" key="1">
    <citation type="journal article" date="2015" name="Genome Announc.">
        <title>Expanding the biotechnology potential of lactobacilli through comparative genomics of 213 strains and associated genera.</title>
        <authorList>
            <person name="Sun Z."/>
            <person name="Harris H.M."/>
            <person name="McCann A."/>
            <person name="Guo C."/>
            <person name="Argimon S."/>
            <person name="Zhang W."/>
            <person name="Yang X."/>
            <person name="Jeffery I.B."/>
            <person name="Cooney J.C."/>
            <person name="Kagawa T.F."/>
            <person name="Liu W."/>
            <person name="Song Y."/>
            <person name="Salvetti E."/>
            <person name="Wrobel A."/>
            <person name="Rasinkangas P."/>
            <person name="Parkhill J."/>
            <person name="Rea M.C."/>
            <person name="O'Sullivan O."/>
            <person name="Ritari J."/>
            <person name="Douillard F.P."/>
            <person name="Paul Ross R."/>
            <person name="Yang R."/>
            <person name="Briner A.E."/>
            <person name="Felis G.E."/>
            <person name="de Vos W.M."/>
            <person name="Barrangou R."/>
            <person name="Klaenhammer T.R."/>
            <person name="Caufield P.W."/>
            <person name="Cui Y."/>
            <person name="Zhang H."/>
            <person name="O'Toole P.W."/>
        </authorList>
    </citation>
    <scope>NUCLEOTIDE SEQUENCE [LARGE SCALE GENOMIC DNA]</scope>
    <source>
        <strain evidence="1 2">DSM 23927</strain>
    </source>
</reference>
<keyword evidence="1" id="KW-0378">Hydrolase</keyword>
<accession>A0A0R2AWF7</accession>
<dbReference type="NCBIfam" id="TIGR00099">
    <property type="entry name" value="Cof-subfamily"/>
    <property type="match status" value="1"/>
</dbReference>
<dbReference type="SUPFAM" id="SSF56784">
    <property type="entry name" value="HAD-like"/>
    <property type="match status" value="1"/>
</dbReference>
<gene>
    <name evidence="1" type="ORF">FC34_GL001808</name>
</gene>
<dbReference type="InterPro" id="IPR023214">
    <property type="entry name" value="HAD_sf"/>
</dbReference>
<dbReference type="NCBIfam" id="TIGR01484">
    <property type="entry name" value="HAD-SF-IIB"/>
    <property type="match status" value="1"/>
</dbReference>
<dbReference type="PANTHER" id="PTHR10000">
    <property type="entry name" value="PHOSPHOSERINE PHOSPHATASE"/>
    <property type="match status" value="1"/>
</dbReference>
<dbReference type="RefSeq" id="WP_057895084.1">
    <property type="nucleotide sequence ID" value="NZ_AYZQ01000005.1"/>
</dbReference>
<dbReference type="Gene3D" id="3.30.1240.10">
    <property type="match status" value="1"/>
</dbReference>